<evidence type="ECO:0000256" key="2">
    <source>
        <dbReference type="ARBA" id="ARBA00005120"/>
    </source>
</evidence>
<keyword evidence="5" id="KW-0220">Diaminopimelate biosynthesis</keyword>
<evidence type="ECO:0000256" key="6">
    <source>
        <dbReference type="ARBA" id="ARBA00023154"/>
    </source>
</evidence>
<dbReference type="GO" id="GO:0019877">
    <property type="term" value="P:diaminopimelate biosynthetic process"/>
    <property type="evidence" value="ECO:0007669"/>
    <property type="project" value="UniProtKB-KW"/>
</dbReference>
<dbReference type="GO" id="GO:0008840">
    <property type="term" value="F:4-hydroxy-tetrahydrodipicolinate synthase activity"/>
    <property type="evidence" value="ECO:0007669"/>
    <property type="project" value="UniProtKB-UniRule"/>
</dbReference>
<evidence type="ECO:0000313" key="15">
    <source>
        <dbReference type="Proteomes" id="UP000295689"/>
    </source>
</evidence>
<protein>
    <recommendedName>
        <fullName evidence="3 10">4-hydroxy-tetrahydrodipicolinate synthase</fullName>
        <ecNumber evidence="3 10">4.3.3.7</ecNumber>
    </recommendedName>
</protein>
<comment type="pathway">
    <text evidence="2">Amino-acid biosynthesis; L-lysine biosynthesis via DAP pathway; (S)-tetrahydrodipicolinate from L-aspartate: step 3/4.</text>
</comment>
<dbReference type="InterPro" id="IPR020625">
    <property type="entry name" value="Schiff_base-form_aldolases_AS"/>
</dbReference>
<evidence type="ECO:0000256" key="4">
    <source>
        <dbReference type="ARBA" id="ARBA00022605"/>
    </source>
</evidence>
<dbReference type="PANTHER" id="PTHR12128">
    <property type="entry name" value="DIHYDRODIPICOLINATE SYNTHASE"/>
    <property type="match status" value="1"/>
</dbReference>
<reference evidence="14 15" key="1">
    <citation type="journal article" date="2015" name="Stand. Genomic Sci.">
        <title>Genomic Encyclopedia of Bacterial and Archaeal Type Strains, Phase III: the genomes of soil and plant-associated and newly described type strains.</title>
        <authorList>
            <person name="Whitman W.B."/>
            <person name="Woyke T."/>
            <person name="Klenk H.P."/>
            <person name="Zhou Y."/>
            <person name="Lilburn T.G."/>
            <person name="Beck B.J."/>
            <person name="De Vos P."/>
            <person name="Vandamme P."/>
            <person name="Eisen J.A."/>
            <person name="Garrity G."/>
            <person name="Hugenholtz P."/>
            <person name="Kyrpides N.C."/>
        </authorList>
    </citation>
    <scope>NUCLEOTIDE SEQUENCE [LARGE SCALE GENOMIC DNA]</scope>
    <source>
        <strain evidence="14 15">CV53</strain>
    </source>
</reference>
<dbReference type="InterPro" id="IPR013785">
    <property type="entry name" value="Aldolase_TIM"/>
</dbReference>
<dbReference type="PROSITE" id="PS00666">
    <property type="entry name" value="DHDPS_2"/>
    <property type="match status" value="1"/>
</dbReference>
<dbReference type="SUPFAM" id="SSF51569">
    <property type="entry name" value="Aldolase"/>
    <property type="match status" value="1"/>
</dbReference>
<evidence type="ECO:0000256" key="3">
    <source>
        <dbReference type="ARBA" id="ARBA00012086"/>
    </source>
</evidence>
<feature type="binding site" evidence="13">
    <location>
        <position position="209"/>
    </location>
    <ligand>
        <name>pyruvate</name>
        <dbReference type="ChEBI" id="CHEBI:15361"/>
    </ligand>
</feature>
<keyword evidence="6" id="KW-0457">Lysine biosynthesis</keyword>
<keyword evidence="8" id="KW-0704">Schiff base</keyword>
<dbReference type="EMBL" id="SLVV01000014">
    <property type="protein sequence ID" value="TCN20391.1"/>
    <property type="molecule type" value="Genomic_DNA"/>
</dbReference>
<accession>A0A4R2B1S8</accession>
<gene>
    <name evidence="14" type="ORF">EV146_1148</name>
</gene>
<dbReference type="Pfam" id="PF00701">
    <property type="entry name" value="DHDPS"/>
    <property type="match status" value="1"/>
</dbReference>
<sequence>MVKFEGIIPPVSTILDQEGNLDQNGMGLLIDFLIESDVDGLFFLGTGGEFSQMSAEQRKEIAQFAVDYVDRRVPVLIGTGSTSTKEVIELSRHAEQAGADGVVVVNPYYWSLSQEHLFEHYSEIASSVELPILLYNFPNLTGQDLSPELVLKLADAHENVVGIKETVDTAGHIREVILKVKKKHPRFSVLCGFDDHLLNTLALGGDGAISASANFAPQLTIGIYQAFKQGNYEKAVELHQRLAPLPLMYQLDSPFVNVVKEAIKLTGLDISTSVLPPSRKLSDEKIQKLRELLKEAGIQPVES</sequence>
<comment type="similarity">
    <text evidence="11">Belongs to the DapA family.</text>
</comment>
<dbReference type="NCBIfam" id="TIGR00674">
    <property type="entry name" value="dapA"/>
    <property type="match status" value="1"/>
</dbReference>
<dbReference type="Gene3D" id="3.20.20.70">
    <property type="entry name" value="Aldolase class I"/>
    <property type="match status" value="1"/>
</dbReference>
<evidence type="ECO:0000256" key="13">
    <source>
        <dbReference type="PIRSR" id="PIRSR001365-2"/>
    </source>
</evidence>
<dbReference type="InterPro" id="IPR005263">
    <property type="entry name" value="DapA"/>
</dbReference>
<dbReference type="PROSITE" id="PS00665">
    <property type="entry name" value="DHDPS_1"/>
    <property type="match status" value="1"/>
</dbReference>
<comment type="function">
    <text evidence="1">Catalyzes the condensation of (S)-aspartate-beta-semialdehyde [(S)-ASA] and pyruvate to 4-hydroxy-tetrahydrodipicolinate (HTPA).</text>
</comment>
<keyword evidence="15" id="KW-1185">Reference proteome</keyword>
<organism evidence="14 15">
    <name type="scientific">Mesobacillus foraminis</name>
    <dbReference type="NCBI Taxonomy" id="279826"/>
    <lineage>
        <taxon>Bacteria</taxon>
        <taxon>Bacillati</taxon>
        <taxon>Bacillota</taxon>
        <taxon>Bacilli</taxon>
        <taxon>Bacillales</taxon>
        <taxon>Bacillaceae</taxon>
        <taxon>Mesobacillus</taxon>
    </lineage>
</organism>
<dbReference type="UniPathway" id="UPA00034">
    <property type="reaction ID" value="UER00017"/>
</dbReference>
<dbReference type="Proteomes" id="UP000295689">
    <property type="component" value="Unassembled WGS sequence"/>
</dbReference>
<evidence type="ECO:0000256" key="5">
    <source>
        <dbReference type="ARBA" id="ARBA00022915"/>
    </source>
</evidence>
<comment type="catalytic activity">
    <reaction evidence="9">
        <text>L-aspartate 4-semialdehyde + pyruvate = (2S,4S)-4-hydroxy-2,3,4,5-tetrahydrodipicolinate + H2O + H(+)</text>
        <dbReference type="Rhea" id="RHEA:34171"/>
        <dbReference type="ChEBI" id="CHEBI:15361"/>
        <dbReference type="ChEBI" id="CHEBI:15377"/>
        <dbReference type="ChEBI" id="CHEBI:15378"/>
        <dbReference type="ChEBI" id="CHEBI:67139"/>
        <dbReference type="ChEBI" id="CHEBI:537519"/>
        <dbReference type="EC" id="4.3.3.7"/>
    </reaction>
</comment>
<comment type="caution">
    <text evidence="14">The sequence shown here is derived from an EMBL/GenBank/DDBJ whole genome shotgun (WGS) entry which is preliminary data.</text>
</comment>
<dbReference type="PANTHER" id="PTHR12128:SF28">
    <property type="entry name" value="2-DEHYDRO-3-DEOXY-D-GLUCONATE ALDOLASE YAGE-RELATED"/>
    <property type="match status" value="1"/>
</dbReference>
<dbReference type="PRINTS" id="PR00146">
    <property type="entry name" value="DHPICSNTHASE"/>
</dbReference>
<evidence type="ECO:0000256" key="1">
    <source>
        <dbReference type="ARBA" id="ARBA00003294"/>
    </source>
</evidence>
<keyword evidence="4" id="KW-0028">Amino-acid biosynthesis</keyword>
<evidence type="ECO:0000313" key="14">
    <source>
        <dbReference type="EMBL" id="TCN20391.1"/>
    </source>
</evidence>
<dbReference type="GO" id="GO:0005829">
    <property type="term" value="C:cytosol"/>
    <property type="evidence" value="ECO:0007669"/>
    <property type="project" value="TreeGrafter"/>
</dbReference>
<dbReference type="GO" id="GO:0009089">
    <property type="term" value="P:lysine biosynthetic process via diaminopimelate"/>
    <property type="evidence" value="ECO:0007669"/>
    <property type="project" value="UniProtKB-UniRule"/>
</dbReference>
<feature type="active site" description="Schiff-base intermediate with substrate" evidence="12">
    <location>
        <position position="164"/>
    </location>
</feature>
<dbReference type="EC" id="4.3.3.7" evidence="3 10"/>
<evidence type="ECO:0000256" key="8">
    <source>
        <dbReference type="ARBA" id="ARBA00023270"/>
    </source>
</evidence>
<dbReference type="InterPro" id="IPR020624">
    <property type="entry name" value="Schiff_base-form_aldolases_CS"/>
</dbReference>
<dbReference type="CDD" id="cd00408">
    <property type="entry name" value="DHDPS-like"/>
    <property type="match status" value="1"/>
</dbReference>
<proteinExistence type="inferred from homology"/>
<keyword evidence="7 11" id="KW-0456">Lyase</keyword>
<dbReference type="AlphaFoldDB" id="A0A4R2B1S8"/>
<dbReference type="InterPro" id="IPR002220">
    <property type="entry name" value="DapA-like"/>
</dbReference>
<evidence type="ECO:0000256" key="10">
    <source>
        <dbReference type="NCBIfam" id="TIGR00674"/>
    </source>
</evidence>
<name>A0A4R2B1S8_9BACI</name>
<dbReference type="PIRSF" id="PIRSF001365">
    <property type="entry name" value="DHDPS"/>
    <property type="match status" value="1"/>
</dbReference>
<evidence type="ECO:0000256" key="9">
    <source>
        <dbReference type="ARBA" id="ARBA00047836"/>
    </source>
</evidence>
<dbReference type="SMART" id="SM01130">
    <property type="entry name" value="DHDPS"/>
    <property type="match status" value="1"/>
</dbReference>
<evidence type="ECO:0000256" key="12">
    <source>
        <dbReference type="PIRSR" id="PIRSR001365-1"/>
    </source>
</evidence>
<evidence type="ECO:0000256" key="7">
    <source>
        <dbReference type="ARBA" id="ARBA00023239"/>
    </source>
</evidence>
<dbReference type="RefSeq" id="WP_132010991.1">
    <property type="nucleotide sequence ID" value="NZ_JABUHM010000012.1"/>
</dbReference>
<evidence type="ECO:0000256" key="11">
    <source>
        <dbReference type="PIRNR" id="PIRNR001365"/>
    </source>
</evidence>
<feature type="active site" description="Proton donor/acceptor" evidence="12">
    <location>
        <position position="135"/>
    </location>
</feature>